<evidence type="ECO:0000313" key="1">
    <source>
        <dbReference type="EMBL" id="DAF55153.1"/>
    </source>
</evidence>
<accession>A0A8S5SVX9</accession>
<organism evidence="1">
    <name type="scientific">Siphoviridae sp. ctZHD14</name>
    <dbReference type="NCBI Taxonomy" id="2827891"/>
    <lineage>
        <taxon>Viruses</taxon>
        <taxon>Duplodnaviria</taxon>
        <taxon>Heunggongvirae</taxon>
        <taxon>Uroviricota</taxon>
        <taxon>Caudoviricetes</taxon>
    </lineage>
</organism>
<dbReference type="EMBL" id="BK032687">
    <property type="protein sequence ID" value="DAF55153.1"/>
    <property type="molecule type" value="Genomic_DNA"/>
</dbReference>
<name>A0A8S5SVX9_9CAUD</name>
<protein>
    <submittedName>
        <fullName evidence="1">Major capsid protein</fullName>
    </submittedName>
</protein>
<sequence>MANLMKFEQIRQLAKAAAHNQALTFSVNDAEESFEAGAVNNALREQFNLLAGDYKSFRRNKAEVFELIEETLDEVLPVKVMAQYEQFAEVKTVPQSGKAVFKLRITEAARKRAKAFVTRVGLAGRYETMMLDGRELEVATSAIGYALRIGFEEFLDGRYSFADFTDIMIEGMNEYIYEEIAKALANAVKTLPAANKYTGAGFEEAKMDELLAISDSYGNGTSTIYCTKEFASTMKPASADWASDAMKDTLFRQGYFTDYKGHPVVILQQSMVDETNTEKVLDPAQAYIFASVGEKPVKVVFEGQTAVKTREDNDDWSTDLQTYKKFGVAVFSNPSICSYQNTNLKKATH</sequence>
<reference evidence="1" key="1">
    <citation type="journal article" date="2021" name="Proc. Natl. Acad. Sci. U.S.A.">
        <title>A Catalog of Tens of Thousands of Viruses from Human Metagenomes Reveals Hidden Associations with Chronic Diseases.</title>
        <authorList>
            <person name="Tisza M.J."/>
            <person name="Buck C.B."/>
        </authorList>
    </citation>
    <scope>NUCLEOTIDE SEQUENCE</scope>
    <source>
        <strain evidence="1">CtZHD14</strain>
    </source>
</reference>
<proteinExistence type="predicted"/>